<evidence type="ECO:0000313" key="1">
    <source>
        <dbReference type="EMBL" id="KAI9911450.1"/>
    </source>
</evidence>
<name>A0ACC0VZU7_9STRA</name>
<proteinExistence type="predicted"/>
<evidence type="ECO:0000313" key="2">
    <source>
        <dbReference type="Proteomes" id="UP001163321"/>
    </source>
</evidence>
<accession>A0ACC0VZU7</accession>
<protein>
    <submittedName>
        <fullName evidence="1">Uncharacterized protein</fullName>
    </submittedName>
</protein>
<dbReference type="Proteomes" id="UP001163321">
    <property type="component" value="Chromosome 5"/>
</dbReference>
<organism evidence="1 2">
    <name type="scientific">Peronosclerospora sorghi</name>
    <dbReference type="NCBI Taxonomy" id="230839"/>
    <lineage>
        <taxon>Eukaryota</taxon>
        <taxon>Sar</taxon>
        <taxon>Stramenopiles</taxon>
        <taxon>Oomycota</taxon>
        <taxon>Peronosporomycetes</taxon>
        <taxon>Peronosporales</taxon>
        <taxon>Peronosporaceae</taxon>
        <taxon>Peronosclerospora</taxon>
    </lineage>
</organism>
<keyword evidence="2" id="KW-1185">Reference proteome</keyword>
<gene>
    <name evidence="1" type="ORF">PsorP6_009500</name>
</gene>
<dbReference type="EMBL" id="CM047584">
    <property type="protein sequence ID" value="KAI9911450.1"/>
    <property type="molecule type" value="Genomic_DNA"/>
</dbReference>
<comment type="caution">
    <text evidence="1">The sequence shown here is derived from an EMBL/GenBank/DDBJ whole genome shotgun (WGS) entry which is preliminary data.</text>
</comment>
<sequence>MRYSNEDVLDKDLVAEFISEEYEVPVCRVLEKAFDGVDTANFEFPLIKKAVRCVEILLNATPRYNERGEVMVMVGIGQDITEGLAKGKNTVEYKIPVRRVKEKAFEGLETANFEFPRITKAGRRVEILLNATPRYNEHGEVMGMVGIGQGITERIAQEQGYTRLIDTANAPIFGVDINGCVNICTGKAADIMRYTNEDVLDKDLVAEFISEEYKIPVRSVLEKAFKDVETDNFEFPLITKAGRRIEILLNATPRYNEPEEVMSMVGIRQDITERIAQEK</sequence>
<reference evidence="1 2" key="1">
    <citation type="journal article" date="2022" name="bioRxiv">
        <title>The genome of the oomycete Peronosclerospora sorghi, a cosmopolitan pathogen of maize and sorghum, is inflated with dispersed pseudogenes.</title>
        <authorList>
            <person name="Fletcher K."/>
            <person name="Martin F."/>
            <person name="Isakeit T."/>
            <person name="Cavanaugh K."/>
            <person name="Magill C."/>
            <person name="Michelmore R."/>
        </authorList>
    </citation>
    <scope>NUCLEOTIDE SEQUENCE [LARGE SCALE GENOMIC DNA]</scope>
    <source>
        <strain evidence="1">P6</strain>
    </source>
</reference>